<gene>
    <name evidence="3" type="ORF">NP511_02050</name>
    <name evidence="2" type="ORF">NP511_20765</name>
</gene>
<feature type="region of interest" description="Disordered" evidence="1">
    <location>
        <begin position="505"/>
        <end position="552"/>
    </location>
</feature>
<dbReference type="AlphaFoldDB" id="A0AAF0PC41"/>
<feature type="region of interest" description="Disordered" evidence="1">
    <location>
        <begin position="412"/>
        <end position="437"/>
    </location>
</feature>
<feature type="region of interest" description="Disordered" evidence="1">
    <location>
        <begin position="1"/>
        <end position="29"/>
    </location>
</feature>
<dbReference type="EMBL" id="CP101873">
    <property type="protein sequence ID" value="WMT07793.1"/>
    <property type="molecule type" value="Genomic_DNA"/>
</dbReference>
<protein>
    <submittedName>
        <fullName evidence="3">Uncharacterized protein</fullName>
    </submittedName>
</protein>
<organism evidence="3 4">
    <name type="scientific">Natrinema thermotolerans</name>
    <dbReference type="NCBI Taxonomy" id="121872"/>
    <lineage>
        <taxon>Archaea</taxon>
        <taxon>Methanobacteriati</taxon>
        <taxon>Methanobacteriota</taxon>
        <taxon>Stenosarchaea group</taxon>
        <taxon>Halobacteria</taxon>
        <taxon>Halobacteriales</taxon>
        <taxon>Natrialbaceae</taxon>
        <taxon>Natrinema</taxon>
    </lineage>
</organism>
<dbReference type="GeneID" id="84216427"/>
<accession>A0AAF0PC41</accession>
<feature type="region of interest" description="Disordered" evidence="1">
    <location>
        <begin position="60"/>
        <end position="93"/>
    </location>
</feature>
<keyword evidence="4" id="KW-1185">Reference proteome</keyword>
<sequence length="552" mass="58391">MKNNDTHDLRVSARTARLTAGQDDDDEPPWRFSGIAVAAGDILHMDDGTRVLMTAEELQKAAESQAGEPLTTDHPEDDDGRPVYPPPTEETVGKVPKAGWIEEADAVGYEATTHDRDIADGVRGGTYEVSVHPRFQVEPYDDPEADVKASNIKFLDLSVVSKGDSPSNTAEWGPNEALASFTHSTDFGDQLTAAYDDGAADDTESLVERLARKFGIIGDRGDRRGFIHVEPQTSDGEAIRVAEAGFEDAHWMACAHLEGTEYPDIGPGLSSSIGEADAVSAGELLTDQAIDLDEPLEEDADVYVALHYASEDGEMLDLITSADGGYFYDSAFVGVAPAEADVTAGTDGGQQTGTQTMGAESPVDDSPTTDMDDNTREQYITFLTANADFDKESLEAMDDNVLEQTYELAAENAAGDGGSDGGSNDDPDNGGDGKTLGEMTPAEAKVALEEQGFVTEDNAGDLVAQAQEEATKGQKVDEIIAHSNQYDEDDREDLMASADALVDREHDRVAGNGGMGLPGAAGITASASPATGDAEDNSEEDPDEYGTGVAEN</sequence>
<reference evidence="3 4" key="1">
    <citation type="submission" date="2022-07" db="EMBL/GenBank/DDBJ databases">
        <title>Two temperate virus in Haloterrigena jeotgali A29.</title>
        <authorList>
            <person name="Deng X."/>
        </authorList>
    </citation>
    <scope>NUCLEOTIDE SEQUENCE [LARGE SCALE GENOMIC DNA]</scope>
    <source>
        <strain evidence="3 4">A29</strain>
    </source>
</reference>
<feature type="region of interest" description="Disordered" evidence="1">
    <location>
        <begin position="343"/>
        <end position="372"/>
    </location>
</feature>
<feature type="compositionally biased region" description="Acidic residues" evidence="1">
    <location>
        <begin position="533"/>
        <end position="544"/>
    </location>
</feature>
<dbReference type="GeneID" id="39864897"/>
<evidence type="ECO:0000313" key="2">
    <source>
        <dbReference type="EMBL" id="WMT07793.1"/>
    </source>
</evidence>
<dbReference type="RefSeq" id="WP_049964205.1">
    <property type="nucleotide sequence ID" value="NZ_CP101873.1"/>
</dbReference>
<evidence type="ECO:0000256" key="1">
    <source>
        <dbReference type="SAM" id="MobiDB-lite"/>
    </source>
</evidence>
<dbReference type="EMBL" id="CP101873">
    <property type="protein sequence ID" value="WMT08425.1"/>
    <property type="molecule type" value="Genomic_DNA"/>
</dbReference>
<name>A0AAF0PC41_9EURY</name>
<feature type="compositionally biased region" description="Basic and acidic residues" evidence="1">
    <location>
        <begin position="1"/>
        <end position="11"/>
    </location>
</feature>
<dbReference type="Proteomes" id="UP001224926">
    <property type="component" value="Chromosome"/>
</dbReference>
<evidence type="ECO:0000313" key="3">
    <source>
        <dbReference type="EMBL" id="WMT08425.1"/>
    </source>
</evidence>
<evidence type="ECO:0000313" key="4">
    <source>
        <dbReference type="Proteomes" id="UP001224926"/>
    </source>
</evidence>
<proteinExistence type="predicted"/>